<dbReference type="SUPFAM" id="SSF57997">
    <property type="entry name" value="Tropomyosin"/>
    <property type="match status" value="1"/>
</dbReference>
<dbReference type="AlphaFoldDB" id="A0A1G7K2P9"/>
<keyword evidence="1" id="KW-0175">Coiled coil</keyword>
<dbReference type="STRING" id="482827.SAMN04488243_14015"/>
<keyword evidence="4" id="KW-1185">Reference proteome</keyword>
<evidence type="ECO:0000256" key="1">
    <source>
        <dbReference type="SAM" id="Coils"/>
    </source>
</evidence>
<dbReference type="Gene3D" id="1.20.5.340">
    <property type="match status" value="1"/>
</dbReference>
<protein>
    <submittedName>
        <fullName evidence="3">S-layer homology domain-containing protein</fullName>
    </submittedName>
</protein>
<accession>A0A1G7K2P9</accession>
<dbReference type="InterPro" id="IPR051465">
    <property type="entry name" value="Cell_Envelope_Struct_Comp"/>
</dbReference>
<proteinExistence type="predicted"/>
<dbReference type="PANTHER" id="PTHR43308">
    <property type="entry name" value="OUTER MEMBRANE PROTEIN ALPHA-RELATED"/>
    <property type="match status" value="1"/>
</dbReference>
<dbReference type="Proteomes" id="UP000199446">
    <property type="component" value="Unassembled WGS sequence"/>
</dbReference>
<evidence type="ECO:0000259" key="2">
    <source>
        <dbReference type="PROSITE" id="PS51272"/>
    </source>
</evidence>
<dbReference type="PROSITE" id="PS51272">
    <property type="entry name" value="SLH"/>
    <property type="match status" value="1"/>
</dbReference>
<dbReference type="Gene3D" id="1.10.287.1490">
    <property type="match status" value="1"/>
</dbReference>
<feature type="coiled-coil region" evidence="1">
    <location>
        <begin position="64"/>
        <end position="274"/>
    </location>
</feature>
<organism evidence="3 4">
    <name type="scientific">Thermus arciformis</name>
    <dbReference type="NCBI Taxonomy" id="482827"/>
    <lineage>
        <taxon>Bacteria</taxon>
        <taxon>Thermotogati</taxon>
        <taxon>Deinococcota</taxon>
        <taxon>Deinococci</taxon>
        <taxon>Thermales</taxon>
        <taxon>Thermaceae</taxon>
        <taxon>Thermus</taxon>
    </lineage>
</organism>
<dbReference type="InterPro" id="IPR001119">
    <property type="entry name" value="SLH_dom"/>
</dbReference>
<dbReference type="PANTHER" id="PTHR43308:SF1">
    <property type="entry name" value="OUTER MEMBRANE PROTEIN ALPHA"/>
    <property type="match status" value="1"/>
</dbReference>
<name>A0A1G7K2P9_9DEIN</name>
<dbReference type="EMBL" id="FNBC01000040">
    <property type="protein sequence ID" value="SDF31425.1"/>
    <property type="molecule type" value="Genomic_DNA"/>
</dbReference>
<sequence>MEILLAKGVFIGYPDGTYRWREPMTRQEAALALYRLLAAYGLDKLSPEEVEKILKGVGALQKDLEAQAQSLAALQGEKEALEARVRELEAKPGADPKALEALRQRAAELEERVKALEEALKGLEAAQKALEAKRLEENLKGTEASLKALEERLKALEARPQADPKEVEALRRAQEELKGRLEALEKARSAQEEALRRLEEALKDLPEARRLAQEAQGRLQALEPRVGGLERGLKALEDRLGLLEERLGALERAQAQDRTRLQALEEEVAALKRALTPSRLPLHLGLALYRGDVDGSLYGRLFLGHDALLGPLGLRLAYEAPFAEPARGLASLDLTFRASYGDLDGYFGVGGGLYLDQTPFGQLLVGVGFRVVPNLSLFLEGHQRYLFDGQASQRSTLAFGLALRF</sequence>
<reference evidence="4" key="1">
    <citation type="submission" date="2016-10" db="EMBL/GenBank/DDBJ databases">
        <authorList>
            <person name="Varghese N."/>
            <person name="Submissions S."/>
        </authorList>
    </citation>
    <scope>NUCLEOTIDE SEQUENCE [LARGE SCALE GENOMIC DNA]</scope>
    <source>
        <strain evidence="4">CGMCC 1.6992</strain>
    </source>
</reference>
<dbReference type="Pfam" id="PF00395">
    <property type="entry name" value="SLH"/>
    <property type="match status" value="1"/>
</dbReference>
<gene>
    <name evidence="3" type="ORF">SAMN04488243_14015</name>
</gene>
<evidence type="ECO:0000313" key="4">
    <source>
        <dbReference type="Proteomes" id="UP000199446"/>
    </source>
</evidence>
<evidence type="ECO:0000313" key="3">
    <source>
        <dbReference type="EMBL" id="SDF31425.1"/>
    </source>
</evidence>
<feature type="domain" description="SLH" evidence="2">
    <location>
        <begin position="1"/>
        <end position="47"/>
    </location>
</feature>